<dbReference type="GO" id="GO:0008168">
    <property type="term" value="F:methyltransferase activity"/>
    <property type="evidence" value="ECO:0007669"/>
    <property type="project" value="UniProtKB-KW"/>
</dbReference>
<dbReference type="REBASE" id="57322">
    <property type="entry name" value="M.Mfo3637ORF3588P"/>
</dbReference>
<protein>
    <submittedName>
        <fullName evidence="2">DNA methylase containing a Zn-ribbon module</fullName>
    </submittedName>
</protein>
<feature type="region of interest" description="Disordered" evidence="1">
    <location>
        <begin position="332"/>
        <end position="353"/>
    </location>
</feature>
<dbReference type="Proteomes" id="UP000007360">
    <property type="component" value="Unassembled WGS sequence"/>
</dbReference>
<dbReference type="AlphaFoldDB" id="K2RDV9"/>
<sequence>MVLAALLPEDFPLNEFQSLMGLEESKVTGSDENSTQKLEKPQKRAYNHNLTKEEVQRLKSIYQEDLGVDRPLILDPFSGAGSIPFESLKIGCDVLSGDYSPLACLIQQATIEYPARYSKKLWLDLDETFKNIIKEAFDSLKEFYPQNNGQDVATYLHAWVVRCPECGFQNPLVSQWWLAKRRKKRIYLDYTIHKDQIKFTINNEGTPPQGNISGGEAQCLKCNETLSGNYILREIMQNEDEMLLATVTLGENGKKYSLPTSEDLKAMEKAREISKDIDDYIHIQDLLPLDEIPDDIRGKNNVKPYLKYWHKLLNPRQKILFSNLIESIKEYSDSEKSDYQNNNSRKSNSTYRASVTEEADYTRAVITYLAFMVGKHINRNCRSTRYNRKLENITGTVSQPGIPLLWDHTETNPFVTSSGSLTVIKDEILKGLEYSENSILKSSNILKSSIPNPSVNGLKSSMHNPGKGGLETSIHNPGTSGLKIRNESILQSSFKSPLIVTHIPYRDDVQYAEMSDFFYVFEKSALGCCSDLPSESPKTEDLSISGIRSTEYFNYLFQESLQKLHSLLTDEGLLVLYFQPENFKSWKHLLGVLLESGFKITALWPIHTQEPRNPILADFASFKSSLIVVARKSNVNPERKDNTYGVRKSNNNSTVNHNNKCEIFSIENLVKKVDPESLESRIKEFWDYGLRGTDLTISLAGYILSQDDDISGEIPSIKRARDKETNPNNGNLNLVDLLTVSQQKIMHWVLNQFTTEYEDMDTPTRFYLFCRLSGLDGMSVDTANLILKTLDMNLETIKRAGFIKMIKKGRKKGLKILQFHERLDINIEYQIDAAHIALNLYEMVGISKVQSFLKKNPDKNYVNIISTLSKIGFKDLEQELSEGIINSRDIVEKSIRDSLI</sequence>
<name>K2RDV9_METFP</name>
<evidence type="ECO:0000256" key="1">
    <source>
        <dbReference type="SAM" id="MobiDB-lite"/>
    </source>
</evidence>
<organism evidence="2 3">
    <name type="scientific">Methanobacterium formicicum (strain DSM 3637 / PP1)</name>
    <dbReference type="NCBI Taxonomy" id="1204725"/>
    <lineage>
        <taxon>Archaea</taxon>
        <taxon>Methanobacteriati</taxon>
        <taxon>Methanobacteriota</taxon>
        <taxon>Methanomada group</taxon>
        <taxon>Methanobacteria</taxon>
        <taxon>Methanobacteriales</taxon>
        <taxon>Methanobacteriaceae</taxon>
        <taxon>Methanobacterium</taxon>
    </lineage>
</organism>
<keyword evidence="3" id="KW-1185">Reference proteome</keyword>
<dbReference type="InterPro" id="IPR029063">
    <property type="entry name" value="SAM-dependent_MTases_sf"/>
</dbReference>
<reference evidence="2 3" key="1">
    <citation type="journal article" date="2012" name="J. Bacteriol.">
        <title>Draft genome sequence of Methanobacterium formicicum DSM 3637, an archaebacterium isolated from the methane producer amoeba Pelomyxa palustris.</title>
        <authorList>
            <person name="Gutierrez G."/>
        </authorList>
    </citation>
    <scope>NUCLEOTIDE SEQUENCE [LARGE SCALE GENOMIC DNA]</scope>
    <source>
        <strain evidence="3">DSM 3637 / PP1</strain>
    </source>
</reference>
<keyword evidence="2" id="KW-0808">Transferase</keyword>
<evidence type="ECO:0000313" key="2">
    <source>
        <dbReference type="EMBL" id="EKF86534.1"/>
    </source>
</evidence>
<evidence type="ECO:0000313" key="3">
    <source>
        <dbReference type="Proteomes" id="UP000007360"/>
    </source>
</evidence>
<dbReference type="GO" id="GO:0032259">
    <property type="term" value="P:methylation"/>
    <property type="evidence" value="ECO:0007669"/>
    <property type="project" value="UniProtKB-KW"/>
</dbReference>
<dbReference type="PATRIC" id="fig|1204725.3.peg.723"/>
<dbReference type="EMBL" id="AMPO01000002">
    <property type="protein sequence ID" value="EKF86534.1"/>
    <property type="molecule type" value="Genomic_DNA"/>
</dbReference>
<gene>
    <name evidence="2" type="ORF">A994_03588</name>
</gene>
<keyword evidence="2" id="KW-0489">Methyltransferase</keyword>
<feature type="compositionally biased region" description="Polar residues" evidence="1">
    <location>
        <begin position="339"/>
        <end position="353"/>
    </location>
</feature>
<dbReference type="SUPFAM" id="SSF53335">
    <property type="entry name" value="S-adenosyl-L-methionine-dependent methyltransferases"/>
    <property type="match status" value="1"/>
</dbReference>
<proteinExistence type="predicted"/>
<accession>K2RDV9</accession>
<comment type="caution">
    <text evidence="2">The sequence shown here is derived from an EMBL/GenBank/DDBJ whole genome shotgun (WGS) entry which is preliminary data.</text>
</comment>